<name>A0A1I7TYC6_9PELO</name>
<keyword evidence="10" id="KW-1185">Reference proteome</keyword>
<evidence type="ECO:0000256" key="7">
    <source>
        <dbReference type="ARBA" id="ARBA00023136"/>
    </source>
</evidence>
<evidence type="ECO:0000256" key="5">
    <source>
        <dbReference type="ARBA" id="ARBA00022692"/>
    </source>
</evidence>
<evidence type="ECO:0000256" key="6">
    <source>
        <dbReference type="ARBA" id="ARBA00022989"/>
    </source>
</evidence>
<comment type="subcellular location">
    <subcellularLocation>
        <location evidence="1">Membrane</location>
        <topology evidence="1">Single-pass membrane protein</topology>
    </subcellularLocation>
</comment>
<evidence type="ECO:0000313" key="10">
    <source>
        <dbReference type="Proteomes" id="UP000095282"/>
    </source>
</evidence>
<dbReference type="PANTHER" id="PTHR21461">
    <property type="entry name" value="GLYCOSYLTRANSFERASE FAMILY 92 PROTEIN"/>
    <property type="match status" value="1"/>
</dbReference>
<dbReference type="WBParaSite" id="Csp11.Scaffold629.g13021.t1">
    <property type="protein sequence ID" value="Csp11.Scaffold629.g13021.t1"/>
    <property type="gene ID" value="Csp11.Scaffold629.g13021"/>
</dbReference>
<evidence type="ECO:0000313" key="11">
    <source>
        <dbReference type="WBParaSite" id="Csp11.Scaffold629.g13021.t1"/>
    </source>
</evidence>
<keyword evidence="7" id="KW-0472">Membrane</keyword>
<dbReference type="Proteomes" id="UP000095282">
    <property type="component" value="Unplaced"/>
</dbReference>
<reference evidence="11" key="1">
    <citation type="submission" date="2016-11" db="UniProtKB">
        <authorList>
            <consortium name="WormBaseParasite"/>
        </authorList>
    </citation>
    <scope>IDENTIFICATION</scope>
</reference>
<dbReference type="GO" id="GO:0016757">
    <property type="term" value="F:glycosyltransferase activity"/>
    <property type="evidence" value="ECO:0007669"/>
    <property type="project" value="UniProtKB-UniRule"/>
</dbReference>
<evidence type="ECO:0000256" key="1">
    <source>
        <dbReference type="ARBA" id="ARBA00004167"/>
    </source>
</evidence>
<keyword evidence="6" id="KW-1133">Transmembrane helix</keyword>
<dbReference type="GO" id="GO:0016020">
    <property type="term" value="C:membrane"/>
    <property type="evidence" value="ECO:0007669"/>
    <property type="project" value="UniProtKB-SubCell"/>
</dbReference>
<dbReference type="GO" id="GO:0005737">
    <property type="term" value="C:cytoplasm"/>
    <property type="evidence" value="ECO:0007669"/>
    <property type="project" value="TreeGrafter"/>
</dbReference>
<evidence type="ECO:0000256" key="9">
    <source>
        <dbReference type="SAM" id="MobiDB-lite"/>
    </source>
</evidence>
<feature type="region of interest" description="Disordered" evidence="9">
    <location>
        <begin position="376"/>
        <end position="445"/>
    </location>
</feature>
<comment type="similarity">
    <text evidence="2 8">Belongs to the glycosyltransferase 92 family.</text>
</comment>
<keyword evidence="3 8" id="KW-0328">Glycosyltransferase</keyword>
<evidence type="ECO:0000256" key="3">
    <source>
        <dbReference type="ARBA" id="ARBA00022676"/>
    </source>
</evidence>
<dbReference type="InterPro" id="IPR008166">
    <property type="entry name" value="Glyco_transf_92"/>
</dbReference>
<proteinExistence type="inferred from homology"/>
<evidence type="ECO:0000256" key="2">
    <source>
        <dbReference type="ARBA" id="ARBA00007647"/>
    </source>
</evidence>
<dbReference type="PANTHER" id="PTHR21461:SF59">
    <property type="entry name" value="GLYCOSYLTRANSFERASE FAMILY 92 PROTEIN"/>
    <property type="match status" value="1"/>
</dbReference>
<feature type="compositionally biased region" description="Basic and acidic residues" evidence="9">
    <location>
        <begin position="410"/>
        <end position="421"/>
    </location>
</feature>
<dbReference type="Pfam" id="PF01697">
    <property type="entry name" value="Glyco_transf_92"/>
    <property type="match status" value="1"/>
</dbReference>
<evidence type="ECO:0000256" key="8">
    <source>
        <dbReference type="RuleBase" id="RU366017"/>
    </source>
</evidence>
<dbReference type="EC" id="2.4.1.-" evidence="8"/>
<dbReference type="AlphaFoldDB" id="A0A1I7TYC6"/>
<sequence>MFNSELRLLNAYLYKDFIAITTTVQHKTGQSASCRYFDCNQQEIPNSTWQSSFFPLNTVYCVRRAGAKYVSISYQDGGFYAKPPVPLIFRAFDEPIHELGMCVGPFYGPEKRWLTLIEFVEHMRIYDVSMFYFTIFDIDGYSRLAMDEYERQGLAETTVIQTEYEQLDWMFHLIQLHDCFHRSRSHSKWVINADIDERFVMLQPDQTLIQLLRSQNENVGELNFQARRIQKTQSSPEKFTNLLDAIENLEALKFKKTAKTRIWESSKSIYRPEKVAVQTYHHTHLQYPGVIVKNIPRDVAMFRHYRVTTVSNSIGNGWIYGDNFTDTGLEPELEKLLVSRVVNMVQHIYGSENISLSLFSIVPLIILCGKKGSKNKTLSKNQGNPAPVVPPPQSDAPKSVEPAAPQEAPKTGEDSKAEKPNNEMSINAAFEMNKGEKSTTASVFV</sequence>
<keyword evidence="5" id="KW-0812">Transmembrane</keyword>
<accession>A0A1I7TYC6</accession>
<protein>
    <recommendedName>
        <fullName evidence="8">Glycosyltransferase family 92 protein</fullName>
        <ecNumber evidence="8">2.4.1.-</ecNumber>
    </recommendedName>
</protein>
<evidence type="ECO:0000256" key="4">
    <source>
        <dbReference type="ARBA" id="ARBA00022679"/>
    </source>
</evidence>
<keyword evidence="4 8" id="KW-0808">Transferase</keyword>
<organism evidence="10 11">
    <name type="scientific">Caenorhabditis tropicalis</name>
    <dbReference type="NCBI Taxonomy" id="1561998"/>
    <lineage>
        <taxon>Eukaryota</taxon>
        <taxon>Metazoa</taxon>
        <taxon>Ecdysozoa</taxon>
        <taxon>Nematoda</taxon>
        <taxon>Chromadorea</taxon>
        <taxon>Rhabditida</taxon>
        <taxon>Rhabditina</taxon>
        <taxon>Rhabditomorpha</taxon>
        <taxon>Rhabditoidea</taxon>
        <taxon>Rhabditidae</taxon>
        <taxon>Peloderinae</taxon>
        <taxon>Caenorhabditis</taxon>
    </lineage>
</organism>